<dbReference type="PANTHER" id="PTHR43344">
    <property type="entry name" value="PHOSPHOSERINE PHOSPHATASE"/>
    <property type="match status" value="1"/>
</dbReference>
<reference evidence="4 5" key="1">
    <citation type="submission" date="2017-08" db="EMBL/GenBank/DDBJ databases">
        <title>A Genome Sequence of Oceanimonas doudoroffii ATCC 27123T.</title>
        <authorList>
            <person name="Brennan M.A."/>
            <person name="Maclea K.S."/>
            <person name="Mcclelland W.D."/>
            <person name="Trachtenberg A.M."/>
        </authorList>
    </citation>
    <scope>NUCLEOTIDE SEQUENCE [LARGE SCALE GENOMIC DNA]</scope>
    <source>
        <strain evidence="4 5">ATCC 27123</strain>
    </source>
</reference>
<evidence type="ECO:0000256" key="1">
    <source>
        <dbReference type="ARBA" id="ARBA00022723"/>
    </source>
</evidence>
<evidence type="ECO:0000256" key="2">
    <source>
        <dbReference type="ARBA" id="ARBA00022801"/>
    </source>
</evidence>
<dbReference type="InterPro" id="IPR006385">
    <property type="entry name" value="HAD_hydro_SerB1"/>
</dbReference>
<name>A0A233RJ55_9GAMM</name>
<comment type="caution">
    <text evidence="4">The sequence shown here is derived from an EMBL/GenBank/DDBJ whole genome shotgun (WGS) entry which is preliminary data.</text>
</comment>
<dbReference type="NCBIfam" id="TIGR01488">
    <property type="entry name" value="HAD-SF-IB"/>
    <property type="match status" value="1"/>
</dbReference>
<dbReference type="InterPro" id="IPR050582">
    <property type="entry name" value="HAD-like_SerB"/>
</dbReference>
<evidence type="ECO:0000256" key="3">
    <source>
        <dbReference type="ARBA" id="ARBA00022842"/>
    </source>
</evidence>
<dbReference type="Gene3D" id="1.20.1440.100">
    <property type="entry name" value="SG protein - dephosphorylation function"/>
    <property type="match status" value="1"/>
</dbReference>
<dbReference type="EMBL" id="NBIM01000001">
    <property type="protein sequence ID" value="OXY83425.1"/>
    <property type="molecule type" value="Genomic_DNA"/>
</dbReference>
<dbReference type="RefSeq" id="WP_094200199.1">
    <property type="nucleotide sequence ID" value="NZ_NBIM01000001.1"/>
</dbReference>
<dbReference type="Gene3D" id="3.40.50.1000">
    <property type="entry name" value="HAD superfamily/HAD-like"/>
    <property type="match status" value="1"/>
</dbReference>
<dbReference type="InterPro" id="IPR036412">
    <property type="entry name" value="HAD-like_sf"/>
</dbReference>
<evidence type="ECO:0000313" key="4">
    <source>
        <dbReference type="EMBL" id="OXY83425.1"/>
    </source>
</evidence>
<dbReference type="GO" id="GO:0046872">
    <property type="term" value="F:metal ion binding"/>
    <property type="evidence" value="ECO:0007669"/>
    <property type="project" value="UniProtKB-KW"/>
</dbReference>
<dbReference type="Pfam" id="PF12710">
    <property type="entry name" value="HAD"/>
    <property type="match status" value="1"/>
</dbReference>
<keyword evidence="2 4" id="KW-0378">Hydrolase</keyword>
<dbReference type="OrthoDB" id="9784466at2"/>
<keyword evidence="1" id="KW-0479">Metal-binding</keyword>
<dbReference type="PANTHER" id="PTHR43344:SF13">
    <property type="entry name" value="PHOSPHATASE RV3661-RELATED"/>
    <property type="match status" value="1"/>
</dbReference>
<protein>
    <submittedName>
        <fullName evidence="4">Hydrolase</fullName>
    </submittedName>
</protein>
<keyword evidence="3" id="KW-0460">Magnesium</keyword>
<sequence length="217" mass="24334">MNLAIFDLDETLIAGDSATLWLSFLAEHGLASEALLAEERRLMENYYRGTMDMHAYMTLTLSPLEGRRPAELAPLVEAFISDCIMPIVYPQARERLNWHRDQGHHCLVISATGEHLVRPIAQRLGVQDAIGVQTEIADGRYSGRPTGVFSYQQGKVVRLGHWLREQGIEPGFCYGYSDSLNDLALLEYVDEAAVINGDETLNALATERGWQRLSWAL</sequence>
<proteinExistence type="predicted"/>
<dbReference type="AlphaFoldDB" id="A0A233RJ55"/>
<dbReference type="GO" id="GO:0016787">
    <property type="term" value="F:hydrolase activity"/>
    <property type="evidence" value="ECO:0007669"/>
    <property type="project" value="UniProtKB-KW"/>
</dbReference>
<dbReference type="SUPFAM" id="SSF56784">
    <property type="entry name" value="HAD-like"/>
    <property type="match status" value="1"/>
</dbReference>
<dbReference type="CDD" id="cd02612">
    <property type="entry name" value="HAD_PGPPase"/>
    <property type="match status" value="1"/>
</dbReference>
<gene>
    <name evidence="4" type="ORF">B6S08_08045</name>
</gene>
<dbReference type="NCBIfam" id="TIGR01490">
    <property type="entry name" value="HAD-SF-IB-hyp1"/>
    <property type="match status" value="1"/>
</dbReference>
<dbReference type="InterPro" id="IPR023214">
    <property type="entry name" value="HAD_sf"/>
</dbReference>
<accession>A0A233RJ55</accession>
<organism evidence="4 5">
    <name type="scientific">Oceanimonas doudoroffii</name>
    <dbReference type="NCBI Taxonomy" id="84158"/>
    <lineage>
        <taxon>Bacteria</taxon>
        <taxon>Pseudomonadati</taxon>
        <taxon>Pseudomonadota</taxon>
        <taxon>Gammaproteobacteria</taxon>
        <taxon>Aeromonadales</taxon>
        <taxon>Aeromonadaceae</taxon>
        <taxon>Oceanimonas</taxon>
    </lineage>
</organism>
<evidence type="ECO:0000313" key="5">
    <source>
        <dbReference type="Proteomes" id="UP000242757"/>
    </source>
</evidence>
<dbReference type="Proteomes" id="UP000242757">
    <property type="component" value="Unassembled WGS sequence"/>
</dbReference>
<keyword evidence="5" id="KW-1185">Reference proteome</keyword>